<dbReference type="Pfam" id="PF00593">
    <property type="entry name" value="TonB_dep_Rec_b-barrel"/>
    <property type="match status" value="1"/>
</dbReference>
<feature type="domain" description="TonB-dependent receptor plug" evidence="7">
    <location>
        <begin position="61"/>
        <end position="177"/>
    </location>
</feature>
<gene>
    <name evidence="8" type="ORF">ACFP85_12465</name>
</gene>
<name>A0ABW1XQC9_9ALTE</name>
<feature type="signal peptide" evidence="5">
    <location>
        <begin position="1"/>
        <end position="28"/>
    </location>
</feature>
<evidence type="ECO:0000256" key="3">
    <source>
        <dbReference type="ARBA" id="ARBA00023237"/>
    </source>
</evidence>
<dbReference type="InterPro" id="IPR036942">
    <property type="entry name" value="Beta-barrel_TonB_sf"/>
</dbReference>
<keyword evidence="9" id="KW-1185">Reference proteome</keyword>
<evidence type="ECO:0000256" key="2">
    <source>
        <dbReference type="ARBA" id="ARBA00023136"/>
    </source>
</evidence>
<dbReference type="Proteomes" id="UP001596364">
    <property type="component" value="Unassembled WGS sequence"/>
</dbReference>
<comment type="caution">
    <text evidence="8">The sequence shown here is derived from an EMBL/GenBank/DDBJ whole genome shotgun (WGS) entry which is preliminary data.</text>
</comment>
<proteinExistence type="inferred from homology"/>
<dbReference type="InterPro" id="IPR012910">
    <property type="entry name" value="Plug_dom"/>
</dbReference>
<evidence type="ECO:0000256" key="4">
    <source>
        <dbReference type="RuleBase" id="RU003357"/>
    </source>
</evidence>
<reference evidence="9" key="1">
    <citation type="journal article" date="2019" name="Int. J. Syst. Evol. Microbiol.">
        <title>The Global Catalogue of Microorganisms (GCM) 10K type strain sequencing project: providing services to taxonomists for standard genome sequencing and annotation.</title>
        <authorList>
            <consortium name="The Broad Institute Genomics Platform"/>
            <consortium name="The Broad Institute Genome Sequencing Center for Infectious Disease"/>
            <person name="Wu L."/>
            <person name="Ma J."/>
        </authorList>
    </citation>
    <scope>NUCLEOTIDE SEQUENCE [LARGE SCALE GENOMIC DNA]</scope>
    <source>
        <strain evidence="9">CGMCC 1.16031</strain>
    </source>
</reference>
<comment type="subcellular location">
    <subcellularLocation>
        <location evidence="1 4">Cell outer membrane</location>
    </subcellularLocation>
</comment>
<dbReference type="Gene3D" id="2.40.170.20">
    <property type="entry name" value="TonB-dependent receptor, beta-barrel domain"/>
    <property type="match status" value="1"/>
</dbReference>
<dbReference type="InterPro" id="IPR037066">
    <property type="entry name" value="Plug_dom_sf"/>
</dbReference>
<keyword evidence="5" id="KW-0732">Signal</keyword>
<dbReference type="Pfam" id="PF07715">
    <property type="entry name" value="Plug"/>
    <property type="match status" value="1"/>
</dbReference>
<dbReference type="PANTHER" id="PTHR47234:SF2">
    <property type="entry name" value="TONB-DEPENDENT RECEPTOR"/>
    <property type="match status" value="1"/>
</dbReference>
<keyword evidence="3" id="KW-0998">Cell outer membrane</keyword>
<sequence>MLDKSKIAKAVQYSLLCGSIAVSSAAWSQEAQDALDEDEVKEDVEKVVVTGSRLRKQEFSSASPIQIIDGDLSRELGLFDAGEMLQQSSQSAGTQIDNTFNGFVLDNGPGAQTIGYRGLGAERTLVLINGRRIAPAGVGGAPVAADLALIPGVMIQRVESLLDGASTVYGSDAVAGVANVILKKDVEGFEVEASFSNPMSGGGDRKVLSMMYGTSSDNGFISAGLEYNEVDAMSFAQSEFFSDCEGFYYESNIPGEILSGNRGLGPLKSNFTNCDIFPLTNRISIPWFGSVYYTPGSSNIGVPNYSESSIPTSLIGLLPSWVAGDSNGDGIDDMGFIDGDGDGYLDFDFQDPFYNYQRSAYYNSGDFVRQNRRISAIVNGEYDLGGESNTKLFFEGLYATRNSDGFSPGGQFFPFVPASNPYNPCGTDAINAVDCRAGIGFPYGPQGVTPIVNIRGDRDYETVDVSQYRAVAGLTGDVRFMDDVGAGNWIYEAYVSLSGSKGENSTWGIHEDRLAESLAAVRLDDGTISCGEGCVPVNLFASNIFQEGGGSFTAEEAAFLFAERYMETKITQRLASAYIAGDLMQLPWNDEVVPAVFGVEFRRDEIISNPNDVTSQGLLMHFFADQGADGSRTLREFFTEMEFPLLKGHELAEELTVSASGRWTDESYYAPATTYNVKAIYRPNEWLTFRGTQGSSYRAPNLRERFLNGTTGFNNVFDPCVVPEGARAPSDPSDVDSAQIYVASEDTRLQRVLDSCTANGVDPTTLGLGDPTNRFASSVNVEISTGGSLTLTEERSKAKTYGVIFEQPFTDEFELTLSMTRFSIEVSDSISEPSNQFIVNQCFNNPEVPDGSSGFCSRITRGDDGSIELLDASFINVGLITSKGVDYNIYYKQDFVVGDNNLGVTFDMTATNLKEQYFQILDTEDDNAGEPAYPDWRADARLSLEYSDFRLTWRTQFIGGGEADNPGEFDPDGTPCDGLAQSCRPVYWTEDYFRHDVALSYNFDNMFVAVGVRNVFNDAPNKVDGGGVFSVRNFPLGVGYDVFGRTAYMNFGAKF</sequence>
<dbReference type="RefSeq" id="WP_131258701.1">
    <property type="nucleotide sequence ID" value="NZ_JBHSUS010000001.1"/>
</dbReference>
<protein>
    <submittedName>
        <fullName evidence="8">TonB-dependent receptor domain-containing protein</fullName>
    </submittedName>
</protein>
<accession>A0ABW1XQC9</accession>
<feature type="chain" id="PRO_5045771609" evidence="5">
    <location>
        <begin position="29"/>
        <end position="1055"/>
    </location>
</feature>
<dbReference type="InterPro" id="IPR000531">
    <property type="entry name" value="Beta-barrel_TonB"/>
</dbReference>
<evidence type="ECO:0000313" key="8">
    <source>
        <dbReference type="EMBL" id="MFC6440960.1"/>
    </source>
</evidence>
<keyword evidence="4" id="KW-0798">TonB box</keyword>
<organism evidence="8 9">
    <name type="scientific">Pseudobowmanella zhangzhouensis</name>
    <dbReference type="NCBI Taxonomy" id="1537679"/>
    <lineage>
        <taxon>Bacteria</taxon>
        <taxon>Pseudomonadati</taxon>
        <taxon>Pseudomonadota</taxon>
        <taxon>Gammaproteobacteria</taxon>
        <taxon>Alteromonadales</taxon>
        <taxon>Alteromonadaceae</taxon>
    </lineage>
</organism>
<evidence type="ECO:0000313" key="9">
    <source>
        <dbReference type="Proteomes" id="UP001596364"/>
    </source>
</evidence>
<evidence type="ECO:0000256" key="1">
    <source>
        <dbReference type="ARBA" id="ARBA00004442"/>
    </source>
</evidence>
<keyword evidence="8" id="KW-0675">Receptor</keyword>
<dbReference type="SUPFAM" id="SSF56935">
    <property type="entry name" value="Porins"/>
    <property type="match status" value="1"/>
</dbReference>
<keyword evidence="2 4" id="KW-0472">Membrane</keyword>
<dbReference type="EMBL" id="JBHSUS010000001">
    <property type="protein sequence ID" value="MFC6440960.1"/>
    <property type="molecule type" value="Genomic_DNA"/>
</dbReference>
<evidence type="ECO:0000259" key="6">
    <source>
        <dbReference type="Pfam" id="PF00593"/>
    </source>
</evidence>
<evidence type="ECO:0000259" key="7">
    <source>
        <dbReference type="Pfam" id="PF07715"/>
    </source>
</evidence>
<comment type="similarity">
    <text evidence="4">Belongs to the TonB-dependent receptor family.</text>
</comment>
<evidence type="ECO:0000256" key="5">
    <source>
        <dbReference type="SAM" id="SignalP"/>
    </source>
</evidence>
<dbReference type="Gene3D" id="2.170.130.10">
    <property type="entry name" value="TonB-dependent receptor, plug domain"/>
    <property type="match status" value="1"/>
</dbReference>
<dbReference type="PANTHER" id="PTHR47234">
    <property type="match status" value="1"/>
</dbReference>
<feature type="domain" description="TonB-dependent receptor-like beta-barrel" evidence="6">
    <location>
        <begin position="581"/>
        <end position="1015"/>
    </location>
</feature>